<keyword evidence="4" id="KW-0067">ATP-binding</keyword>
<dbReference type="InterPro" id="IPR008271">
    <property type="entry name" value="Ser/Thr_kinase_AS"/>
</dbReference>
<sequence length="346" mass="38823">MTDNGDRRPSLQVRVPVITRNGLEEDANSSPPTTHGFSPESDRTLVTPVTSPISWTTDAPLPPWHEEEREEDVRWCRIKDVGFEGEIVGKGSFCKVVKSNTVYAVKTTLHETAVDMLFHEAKILSSIEPGARGIERFHGMITNGKKYGIVMEYYPFTLSTYLASLNPVTTTTWNNFVGDKLWLSWSIQLCQGLKSLQDHEIVHCDIKSANVFLDVHLRAYLGDFSSAHTTAELAILDDSQSMLAYSINFSAPELLSKRHAIPTFASDIYSLGLVLFHAATGNEPYSLATKNVSQKLIWAQRGYALTYCSDEDISRSKSVLPYLERFITHRQQIDEIVDTLMQASKD</sequence>
<proteinExistence type="predicted"/>
<keyword evidence="3" id="KW-0418">Kinase</keyword>
<gene>
    <name evidence="7" type="ORF">TRICI_002108</name>
</gene>
<comment type="caution">
    <text evidence="7">The sequence shown here is derived from an EMBL/GenBank/DDBJ whole genome shotgun (WGS) entry which is preliminary data.</text>
</comment>
<dbReference type="InterPro" id="IPR000719">
    <property type="entry name" value="Prot_kinase_dom"/>
</dbReference>
<dbReference type="InterPro" id="IPR011009">
    <property type="entry name" value="Kinase-like_dom_sf"/>
</dbReference>
<dbReference type="GO" id="GO:0004674">
    <property type="term" value="F:protein serine/threonine kinase activity"/>
    <property type="evidence" value="ECO:0007669"/>
    <property type="project" value="TreeGrafter"/>
</dbReference>
<name>A0A6A1LZL9_9ASCO</name>
<feature type="region of interest" description="Disordered" evidence="5">
    <location>
        <begin position="19"/>
        <end position="46"/>
    </location>
</feature>
<evidence type="ECO:0000256" key="4">
    <source>
        <dbReference type="ARBA" id="ARBA00022840"/>
    </source>
</evidence>
<dbReference type="OrthoDB" id="1668230at2759"/>
<dbReference type="SMART" id="SM00220">
    <property type="entry name" value="S_TKc"/>
    <property type="match status" value="1"/>
</dbReference>
<accession>A0A6A1LZL9</accession>
<dbReference type="SUPFAM" id="SSF56112">
    <property type="entry name" value="Protein kinase-like (PK-like)"/>
    <property type="match status" value="1"/>
</dbReference>
<evidence type="ECO:0000313" key="7">
    <source>
        <dbReference type="EMBL" id="KAA8915750.1"/>
    </source>
</evidence>
<organism evidence="7 8">
    <name type="scientific">Trichomonascus ciferrii</name>
    <dbReference type="NCBI Taxonomy" id="44093"/>
    <lineage>
        <taxon>Eukaryota</taxon>
        <taxon>Fungi</taxon>
        <taxon>Dikarya</taxon>
        <taxon>Ascomycota</taxon>
        <taxon>Saccharomycotina</taxon>
        <taxon>Dipodascomycetes</taxon>
        <taxon>Dipodascales</taxon>
        <taxon>Trichomonascaceae</taxon>
        <taxon>Trichomonascus</taxon>
        <taxon>Trichomonascus ciferrii complex</taxon>
    </lineage>
</organism>
<dbReference type="Gene3D" id="1.10.510.10">
    <property type="entry name" value="Transferase(Phosphotransferase) domain 1"/>
    <property type="match status" value="1"/>
</dbReference>
<evidence type="ECO:0000256" key="2">
    <source>
        <dbReference type="ARBA" id="ARBA00022741"/>
    </source>
</evidence>
<dbReference type="VEuPathDB" id="FungiDB:TRICI_002108"/>
<evidence type="ECO:0000256" key="5">
    <source>
        <dbReference type="SAM" id="MobiDB-lite"/>
    </source>
</evidence>
<dbReference type="GO" id="GO:0005524">
    <property type="term" value="F:ATP binding"/>
    <property type="evidence" value="ECO:0007669"/>
    <property type="project" value="UniProtKB-KW"/>
</dbReference>
<dbReference type="EMBL" id="SWFS01000146">
    <property type="protein sequence ID" value="KAA8915750.1"/>
    <property type="molecule type" value="Genomic_DNA"/>
</dbReference>
<evidence type="ECO:0000256" key="3">
    <source>
        <dbReference type="ARBA" id="ARBA00022777"/>
    </source>
</evidence>
<dbReference type="InterPro" id="IPR050660">
    <property type="entry name" value="NEK_Ser/Thr_kinase"/>
</dbReference>
<keyword evidence="8" id="KW-1185">Reference proteome</keyword>
<dbReference type="CDD" id="cd00180">
    <property type="entry name" value="PKc"/>
    <property type="match status" value="1"/>
</dbReference>
<feature type="domain" description="Protein kinase" evidence="6">
    <location>
        <begin position="82"/>
        <end position="346"/>
    </location>
</feature>
<evidence type="ECO:0000256" key="1">
    <source>
        <dbReference type="ARBA" id="ARBA00022679"/>
    </source>
</evidence>
<keyword evidence="1" id="KW-0808">Transferase</keyword>
<dbReference type="PROSITE" id="PS50011">
    <property type="entry name" value="PROTEIN_KINASE_DOM"/>
    <property type="match status" value="1"/>
</dbReference>
<reference evidence="7" key="1">
    <citation type="journal article" date="2019" name="G3 (Bethesda)">
        <title>Genome Assemblies of Two Rare Opportunistic Yeast Pathogens: Diutina rugosa (syn. Candida rugosa) and Trichomonascus ciferrii (syn. Candida ciferrii).</title>
        <authorList>
            <person name="Mixao V."/>
            <person name="Saus E."/>
            <person name="Hansen A.P."/>
            <person name="Lass-Florl C."/>
            <person name="Gabaldon T."/>
        </authorList>
    </citation>
    <scope>NUCLEOTIDE SEQUENCE</scope>
    <source>
        <strain evidence="7">CBS 4856</strain>
    </source>
</reference>
<dbReference type="PANTHER" id="PTHR43671:SF85">
    <property type="entry name" value="KINASE, PUTATIVE-RELATED"/>
    <property type="match status" value="1"/>
</dbReference>
<evidence type="ECO:0000313" key="8">
    <source>
        <dbReference type="Proteomes" id="UP000761534"/>
    </source>
</evidence>
<dbReference type="AlphaFoldDB" id="A0A6A1LZL9"/>
<dbReference type="Proteomes" id="UP000761534">
    <property type="component" value="Unassembled WGS sequence"/>
</dbReference>
<dbReference type="Pfam" id="PF00069">
    <property type="entry name" value="Pkinase"/>
    <property type="match status" value="1"/>
</dbReference>
<dbReference type="PANTHER" id="PTHR43671">
    <property type="entry name" value="SERINE/THREONINE-PROTEIN KINASE NEK"/>
    <property type="match status" value="1"/>
</dbReference>
<protein>
    <recommendedName>
        <fullName evidence="6">Protein kinase domain-containing protein</fullName>
    </recommendedName>
</protein>
<evidence type="ECO:0000259" key="6">
    <source>
        <dbReference type="PROSITE" id="PS50011"/>
    </source>
</evidence>
<dbReference type="PROSITE" id="PS00108">
    <property type="entry name" value="PROTEIN_KINASE_ST"/>
    <property type="match status" value="1"/>
</dbReference>
<keyword evidence="2" id="KW-0547">Nucleotide-binding</keyword>